<feature type="region of interest" description="Disordered" evidence="1">
    <location>
        <begin position="702"/>
        <end position="721"/>
    </location>
</feature>
<gene>
    <name evidence="3" type="ORF">LIER_37850</name>
</gene>
<protein>
    <recommendedName>
        <fullName evidence="2">DUF4378 domain-containing protein</fullName>
    </recommendedName>
</protein>
<dbReference type="PANTHER" id="PTHR31680:SF20">
    <property type="entry name" value="PROTEIN LONGIFOLIA 2-LIKE"/>
    <property type="match status" value="1"/>
</dbReference>
<feature type="compositionally biased region" description="Low complexity" evidence="1">
    <location>
        <begin position="82"/>
        <end position="107"/>
    </location>
</feature>
<dbReference type="Proteomes" id="UP001454036">
    <property type="component" value="Unassembled WGS sequence"/>
</dbReference>
<comment type="caution">
    <text evidence="3">The sequence shown here is derived from an EMBL/GenBank/DDBJ whole genome shotgun (WGS) entry which is preliminary data.</text>
</comment>
<feature type="compositionally biased region" description="Basic and acidic residues" evidence="1">
    <location>
        <begin position="201"/>
        <end position="235"/>
    </location>
</feature>
<dbReference type="InterPro" id="IPR025486">
    <property type="entry name" value="DUF4378"/>
</dbReference>
<dbReference type="AlphaFoldDB" id="A0AAV3PUD0"/>
<feature type="region of interest" description="Disordered" evidence="1">
    <location>
        <begin position="337"/>
        <end position="364"/>
    </location>
</feature>
<proteinExistence type="predicted"/>
<evidence type="ECO:0000256" key="1">
    <source>
        <dbReference type="SAM" id="MobiDB-lite"/>
    </source>
</evidence>
<dbReference type="Pfam" id="PF14309">
    <property type="entry name" value="DUF4378"/>
    <property type="match status" value="1"/>
</dbReference>
<reference evidence="3 4" key="1">
    <citation type="submission" date="2024-01" db="EMBL/GenBank/DDBJ databases">
        <title>The complete chloroplast genome sequence of Lithospermum erythrorhizon: insights into the phylogenetic relationship among Boraginaceae species and the maternal lineages of purple gromwells.</title>
        <authorList>
            <person name="Okada T."/>
            <person name="Watanabe K."/>
        </authorList>
    </citation>
    <scope>NUCLEOTIDE SEQUENCE [LARGE SCALE GENOMIC DNA]</scope>
</reference>
<keyword evidence="4" id="KW-1185">Reference proteome</keyword>
<feature type="compositionally biased region" description="Basic and acidic residues" evidence="1">
    <location>
        <begin position="566"/>
        <end position="576"/>
    </location>
</feature>
<feature type="compositionally biased region" description="Polar residues" evidence="1">
    <location>
        <begin position="549"/>
        <end position="560"/>
    </location>
</feature>
<feature type="region of interest" description="Disordered" evidence="1">
    <location>
        <begin position="172"/>
        <end position="235"/>
    </location>
</feature>
<feature type="region of interest" description="Disordered" evidence="1">
    <location>
        <begin position="447"/>
        <end position="611"/>
    </location>
</feature>
<feature type="domain" description="DUF4378" evidence="2">
    <location>
        <begin position="787"/>
        <end position="954"/>
    </location>
</feature>
<accession>A0AAV3PUD0</accession>
<dbReference type="EMBL" id="BAABME010018577">
    <property type="protein sequence ID" value="GAA0154311.1"/>
    <property type="molecule type" value="Genomic_DNA"/>
</dbReference>
<organism evidence="3 4">
    <name type="scientific">Lithospermum erythrorhizon</name>
    <name type="common">Purple gromwell</name>
    <name type="synonym">Lithospermum officinale var. erythrorhizon</name>
    <dbReference type="NCBI Taxonomy" id="34254"/>
    <lineage>
        <taxon>Eukaryota</taxon>
        <taxon>Viridiplantae</taxon>
        <taxon>Streptophyta</taxon>
        <taxon>Embryophyta</taxon>
        <taxon>Tracheophyta</taxon>
        <taxon>Spermatophyta</taxon>
        <taxon>Magnoliopsida</taxon>
        <taxon>eudicotyledons</taxon>
        <taxon>Gunneridae</taxon>
        <taxon>Pentapetalae</taxon>
        <taxon>asterids</taxon>
        <taxon>lamiids</taxon>
        <taxon>Boraginales</taxon>
        <taxon>Boraginaceae</taxon>
        <taxon>Boraginoideae</taxon>
        <taxon>Lithospermeae</taxon>
        <taxon>Lithospermum</taxon>
    </lineage>
</organism>
<dbReference type="PANTHER" id="PTHR31680">
    <property type="entry name" value="LONGIFOLIA PROTEIN"/>
    <property type="match status" value="1"/>
</dbReference>
<evidence type="ECO:0000259" key="2">
    <source>
        <dbReference type="Pfam" id="PF14309"/>
    </source>
</evidence>
<feature type="region of interest" description="Disordered" evidence="1">
    <location>
        <begin position="75"/>
        <end position="138"/>
    </location>
</feature>
<evidence type="ECO:0000313" key="4">
    <source>
        <dbReference type="Proteomes" id="UP001454036"/>
    </source>
</evidence>
<name>A0AAV3PUD0_LITER</name>
<feature type="compositionally biased region" description="Polar residues" evidence="1">
    <location>
        <begin position="512"/>
        <end position="522"/>
    </location>
</feature>
<feature type="compositionally biased region" description="Basic and acidic residues" evidence="1">
    <location>
        <begin position="489"/>
        <end position="511"/>
    </location>
</feature>
<feature type="compositionally biased region" description="Polar residues" evidence="1">
    <location>
        <begin position="453"/>
        <end position="485"/>
    </location>
</feature>
<evidence type="ECO:0000313" key="3">
    <source>
        <dbReference type="EMBL" id="GAA0154311.1"/>
    </source>
</evidence>
<dbReference type="GO" id="GO:0051513">
    <property type="term" value="P:regulation of monopolar cell growth"/>
    <property type="evidence" value="ECO:0007669"/>
    <property type="project" value="InterPro"/>
</dbReference>
<dbReference type="InterPro" id="IPR033334">
    <property type="entry name" value="LNG1/2"/>
</dbReference>
<sequence length="976" mass="109957">MSTKILTNLSDENQNLQKQMGCMNGIFQLFDRHHFLTGRRLGSHHNKKQLPGNNLNVEQACGKEKDMRRNQEIVYEKHRTSTESSRSSSSSSFSSADHNTSSKPSRTSSRRHSFAESLPQTIPAKHHECPIPLGRQSPDLRDVVKDAMHREARGISIKMVAKEEGKNHVMKHIDSPRPLHNPKSWKPSVAGSDGSTQSQAKYREASRSAKEEMDTSVRQRQKDPPRFSYDGRESREATRSFIKLKELPRLSLDSRDTRGRQAFDLTPTSLLRGSGGEGGVYDQATEPSSNKCSTVIAKLMGLEPFPDHPFTDKSITTTSDGDSITRSSLSADLNRANNIPLSPRLQKDHVSQGSSKSNFLKKIPANSRLPLEQAPWRQQNANLEPHNLAVKNKISPAKGSLTSSTIYGQIEKRITDLEFKGSGKDLRALKQILEAMQKTRIRLENQQEEVDLESQTSRCSLEYSSGNHPMRSSSPVVTTNKSTSPRKLHVQDGKSKGVDSMHNRIGRDQRQVRGNPQQSGRISPNDEKKIKGRILNTVQLSKETRTKEQNSTVPTKSSGAISPRTRQKEHMLERKNQNSPLSNFPMARAQSSSPTRKPNVKSSYPQGDDRKYKLDRELRASFHQDDAASLQSESNNSSASHMDTDFTSTYSYENECKQQGGYKNRDLALRLKNNTPTAELVIPTAEQPSPVSVLDASFYREDSPSPVKKIPTPFNDDNSMEADEADWSPGILDQSRETRMPNLSVELYKKKMEEIRSLVHKLDELNRVSHEATIDIESISDKTNPDRRYITKILLASGLLKDISFLSNPVQLHSNGHVINPKLFHVLEQTEGQNEFSGNTGHMKANQKIQRKIVFDTVNEILARKLCAERDIPLGLTSVSSIELLKEIHVEVERLQKLSYSSNDEDEDHDHYQVLGIFEADMDHQSQSWKDYQGEMPSLVLDIERLIFKDLITEAINDGITGQQNRPKHSKKLFGD</sequence>
<feature type="compositionally biased region" description="Polar residues" evidence="1">
    <location>
        <begin position="589"/>
        <end position="605"/>
    </location>
</feature>